<keyword evidence="4" id="KW-1185">Reference proteome</keyword>
<feature type="compositionally biased region" description="Basic and acidic residues" evidence="1">
    <location>
        <begin position="106"/>
        <end position="138"/>
    </location>
</feature>
<reference evidence="3 4" key="1">
    <citation type="submission" date="2019-07" db="EMBL/GenBank/DDBJ databases">
        <authorList>
            <person name="Zhu P."/>
        </authorList>
    </citation>
    <scope>NUCLEOTIDE SEQUENCE [LARGE SCALE GENOMIC DNA]</scope>
    <source>
        <strain evidence="3 4">SSL-25</strain>
    </source>
</reference>
<name>A0A5B8J6G5_9ACTN</name>
<feature type="region of interest" description="Disordered" evidence="1">
    <location>
        <begin position="1"/>
        <end position="140"/>
    </location>
</feature>
<feature type="region of interest" description="Disordered" evidence="1">
    <location>
        <begin position="302"/>
        <end position="327"/>
    </location>
</feature>
<sequence length="352" mass="37173">MTHSGHGQGDRPDGSAARGDSWIPDTPAPGQPWGDPWGPQAEATMNLAPVPPEAPGADDATRYIPPVPPAEMDATAYLPPVPPQGAPPQGPVEVTAYLPHLPPEGPAREGFESFFREDRAPESARARAEREDREEARQKRSQFAVMGAVIVGCAVLGLGLSAAIYGTDDAPPAVAAAPGTSAPARTGAVSPPPKPSPEGDGQGRAQAAALDKLLADSNNSRDAVVRSVANIRRCEELGRAATDLRGAAEQRRTLVARLQSLGVDRLPRGTELSAALIKAWRSSAAADDHYASWAEQVQGERGCRDGRARTTRRAVEGNRASAEATTAKRRAAAMWNAIAEDHELTERRAEQL</sequence>
<feature type="region of interest" description="Disordered" evidence="1">
    <location>
        <begin position="176"/>
        <end position="205"/>
    </location>
</feature>
<feature type="compositionally biased region" description="Basic and acidic residues" evidence="1">
    <location>
        <begin position="302"/>
        <end position="316"/>
    </location>
</feature>
<evidence type="ECO:0000313" key="4">
    <source>
        <dbReference type="Proteomes" id="UP000320580"/>
    </source>
</evidence>
<dbReference type="OrthoDB" id="3763497at2"/>
<dbReference type="Proteomes" id="UP000320580">
    <property type="component" value="Chromosome"/>
</dbReference>
<proteinExistence type="predicted"/>
<organism evidence="3 4">
    <name type="scientific">Streptomyces qinzhouensis</name>
    <dbReference type="NCBI Taxonomy" id="2599401"/>
    <lineage>
        <taxon>Bacteria</taxon>
        <taxon>Bacillati</taxon>
        <taxon>Actinomycetota</taxon>
        <taxon>Actinomycetes</taxon>
        <taxon>Kitasatosporales</taxon>
        <taxon>Streptomycetaceae</taxon>
        <taxon>Streptomyces</taxon>
    </lineage>
</organism>
<evidence type="ECO:0000256" key="1">
    <source>
        <dbReference type="SAM" id="MobiDB-lite"/>
    </source>
</evidence>
<keyword evidence="2" id="KW-1133">Transmembrane helix</keyword>
<accession>A0A5B8J6G5</accession>
<evidence type="ECO:0000313" key="3">
    <source>
        <dbReference type="EMBL" id="QDY77395.1"/>
    </source>
</evidence>
<keyword evidence="2" id="KW-0812">Transmembrane</keyword>
<keyword evidence="2" id="KW-0472">Membrane</keyword>
<evidence type="ECO:0000256" key="2">
    <source>
        <dbReference type="SAM" id="Phobius"/>
    </source>
</evidence>
<dbReference type="EMBL" id="CP042266">
    <property type="protein sequence ID" value="QDY77395.1"/>
    <property type="molecule type" value="Genomic_DNA"/>
</dbReference>
<dbReference type="KEGG" id="sqz:FQU76_13650"/>
<dbReference type="RefSeq" id="WP_146480733.1">
    <property type="nucleotide sequence ID" value="NZ_CP042266.1"/>
</dbReference>
<feature type="transmembrane region" description="Helical" evidence="2">
    <location>
        <begin position="143"/>
        <end position="165"/>
    </location>
</feature>
<feature type="compositionally biased region" description="Low complexity" evidence="1">
    <location>
        <begin position="31"/>
        <end position="41"/>
    </location>
</feature>
<dbReference type="AlphaFoldDB" id="A0A5B8J6G5"/>
<feature type="compositionally biased region" description="Low complexity" evidence="1">
    <location>
        <begin position="176"/>
        <end position="188"/>
    </location>
</feature>
<protein>
    <submittedName>
        <fullName evidence="3">Uncharacterized protein</fullName>
    </submittedName>
</protein>
<gene>
    <name evidence="3" type="ORF">FQU76_13650</name>
</gene>
<feature type="compositionally biased region" description="Pro residues" evidence="1">
    <location>
        <begin position="79"/>
        <end position="90"/>
    </location>
</feature>